<evidence type="ECO:0000313" key="3">
    <source>
        <dbReference type="Proteomes" id="UP000008784"/>
    </source>
</evidence>
<accession>G1X185</accession>
<proteinExistence type="predicted"/>
<feature type="compositionally biased region" description="Basic and acidic residues" evidence="1">
    <location>
        <begin position="100"/>
        <end position="109"/>
    </location>
</feature>
<dbReference type="OrthoDB" id="5348609at2759"/>
<feature type="region of interest" description="Disordered" evidence="1">
    <location>
        <begin position="88"/>
        <end position="142"/>
    </location>
</feature>
<dbReference type="InParanoid" id="G1X185"/>
<feature type="compositionally biased region" description="Polar residues" evidence="1">
    <location>
        <begin position="472"/>
        <end position="483"/>
    </location>
</feature>
<feature type="compositionally biased region" description="Polar residues" evidence="1">
    <location>
        <begin position="88"/>
        <end position="98"/>
    </location>
</feature>
<sequence length="559" mass="62394">MADAPVQISPAGPLREKYGDDDSDSDLGIFTDALSFQDDPESTFADYSVLESVFPQLKTQKPNFSSTAVQIPNKIPINLEALEVHPQYTQPEASTSPNPRRKEDEEGLAKDQLPQEYDFHSNPGDGSSNSSPQSSSYGSGSAIDNLINKHKKTLATDGDSKKELKIEDLVPIAPPIDPKVKEILSSLDSFDIYNFMWQFITDLSFTDPERRPHIVTSPALSDGSIVTILSEILESTTLEDVLDGWAYIWEFVIAPRLTEDEASEFVDVKSNYFAIPTRPAERKGKNVQRTNERDEDGLMYFDDPDFQWPLKPTAEYTKLKKEETKRKKAEKAAEKIQKKEDNIMKFKEFHAFLDASLPEQISPRTPWGTIERKVGDPSEQKTDDSVSIPGPSGEITIASHPQQHRPDKHLDPATAVSDSETDPQNCAKHEVHDKKRQKLKESDGNRMDIDSEYESTKFSGEAFFQPVHQDTARTSTEPTSNAVDLSPGPFGIPEPLEKQESDEVAISRVAKRAFGLDGTRCLGLSSSKALDPYDLITLSEAVRRIAREADHKANCPNEH</sequence>
<organism evidence="2 3">
    <name type="scientific">Arthrobotrys oligospora (strain ATCC 24927 / CBS 115.81 / DSM 1491)</name>
    <name type="common">Nematode-trapping fungus</name>
    <name type="synonym">Didymozoophaga oligospora</name>
    <dbReference type="NCBI Taxonomy" id="756982"/>
    <lineage>
        <taxon>Eukaryota</taxon>
        <taxon>Fungi</taxon>
        <taxon>Dikarya</taxon>
        <taxon>Ascomycota</taxon>
        <taxon>Pezizomycotina</taxon>
        <taxon>Orbiliomycetes</taxon>
        <taxon>Orbiliales</taxon>
        <taxon>Orbiliaceae</taxon>
        <taxon>Orbilia</taxon>
        <taxon>Orbilia oligospora</taxon>
    </lineage>
</organism>
<dbReference type="EMBL" id="ADOT01000015">
    <property type="protein sequence ID" value="EGX53095.1"/>
    <property type="molecule type" value="Genomic_DNA"/>
</dbReference>
<evidence type="ECO:0000256" key="1">
    <source>
        <dbReference type="SAM" id="MobiDB-lite"/>
    </source>
</evidence>
<dbReference type="GeneID" id="22889567"/>
<reference evidence="2 3" key="1">
    <citation type="journal article" date="2011" name="PLoS Pathog.">
        <title>Genomic and proteomic analyses of the fungus Arthrobotrys oligospora provide insights into nematode-trap formation.</title>
        <authorList>
            <person name="Yang J."/>
            <person name="Wang L."/>
            <person name="Ji X."/>
            <person name="Feng Y."/>
            <person name="Li X."/>
            <person name="Zou C."/>
            <person name="Xu J."/>
            <person name="Ren Y."/>
            <person name="Mi Q."/>
            <person name="Wu J."/>
            <person name="Liu S."/>
            <person name="Liu Y."/>
            <person name="Huang X."/>
            <person name="Wang H."/>
            <person name="Niu X."/>
            <person name="Li J."/>
            <person name="Liang L."/>
            <person name="Luo Y."/>
            <person name="Ji K."/>
            <person name="Zhou W."/>
            <person name="Yu Z."/>
            <person name="Li G."/>
            <person name="Liu Y."/>
            <person name="Li L."/>
            <person name="Qiao M."/>
            <person name="Feng L."/>
            <person name="Zhang K.-Q."/>
        </authorList>
    </citation>
    <scope>NUCLEOTIDE SEQUENCE [LARGE SCALE GENOMIC DNA]</scope>
    <source>
        <strain evidence="3">ATCC 24927 / CBS 115.81 / DSM 1491</strain>
    </source>
</reference>
<keyword evidence="3" id="KW-1185">Reference proteome</keyword>
<feature type="compositionally biased region" description="Low complexity" evidence="1">
    <location>
        <begin position="121"/>
        <end position="141"/>
    </location>
</feature>
<gene>
    <name evidence="2" type="ORF">AOL_s00007g44</name>
</gene>
<feature type="region of interest" description="Disordered" evidence="1">
    <location>
        <begin position="360"/>
        <end position="445"/>
    </location>
</feature>
<feature type="compositionally biased region" description="Basic and acidic residues" evidence="1">
    <location>
        <begin position="370"/>
        <end position="384"/>
    </location>
</feature>
<comment type="caution">
    <text evidence="2">The sequence shown here is derived from an EMBL/GenBank/DDBJ whole genome shotgun (WGS) entry which is preliminary data.</text>
</comment>
<protein>
    <submittedName>
        <fullName evidence="2">Uncharacterized protein</fullName>
    </submittedName>
</protein>
<evidence type="ECO:0000313" key="2">
    <source>
        <dbReference type="EMBL" id="EGX53095.1"/>
    </source>
</evidence>
<dbReference type="Proteomes" id="UP000008784">
    <property type="component" value="Unassembled WGS sequence"/>
</dbReference>
<feature type="compositionally biased region" description="Basic and acidic residues" evidence="1">
    <location>
        <begin position="427"/>
        <end position="445"/>
    </location>
</feature>
<dbReference type="HOGENOM" id="CLU_487412_0_0_1"/>
<feature type="region of interest" description="Disordered" evidence="1">
    <location>
        <begin position="469"/>
        <end position="501"/>
    </location>
</feature>
<dbReference type="RefSeq" id="XP_011118247.1">
    <property type="nucleotide sequence ID" value="XM_011119945.1"/>
</dbReference>
<dbReference type="AlphaFoldDB" id="G1X185"/>
<feature type="region of interest" description="Disordered" evidence="1">
    <location>
        <begin position="1"/>
        <end position="25"/>
    </location>
</feature>
<name>G1X185_ARTOA</name>